<gene>
    <name evidence="1" type="ordered locus">glr2355</name>
</gene>
<name>Q7NI29_GLOVI</name>
<dbReference type="SUPFAM" id="SSF51735">
    <property type="entry name" value="NAD(P)-binding Rossmann-fold domains"/>
    <property type="match status" value="1"/>
</dbReference>
<reference evidence="1 2" key="1">
    <citation type="journal article" date="2003" name="DNA Res.">
        <title>Complete genome structure of Gloeobacter violaceus PCC 7421, a cyanobacterium that lacks thylakoids.</title>
        <authorList>
            <person name="Nakamura Y."/>
            <person name="Kaneko T."/>
            <person name="Sato S."/>
            <person name="Mimuro M."/>
            <person name="Miyashita H."/>
            <person name="Tsuchiya T."/>
            <person name="Sasamoto S."/>
            <person name="Watanabe A."/>
            <person name="Kawashima K."/>
            <person name="Kishida Y."/>
            <person name="Kiyokawa C."/>
            <person name="Kohara M."/>
            <person name="Matsumoto M."/>
            <person name="Matsuno A."/>
            <person name="Nakazaki N."/>
            <person name="Shimpo S."/>
            <person name="Takeuchi C."/>
            <person name="Yamada M."/>
            <person name="Tabata S."/>
        </authorList>
    </citation>
    <scope>NUCLEOTIDE SEQUENCE [LARGE SCALE GENOMIC DNA]</scope>
    <source>
        <strain evidence="2">ATCC 29082 / PCC 7421</strain>
    </source>
</reference>
<dbReference type="Proteomes" id="UP000000557">
    <property type="component" value="Chromosome"/>
</dbReference>
<dbReference type="InterPro" id="IPR002347">
    <property type="entry name" value="SDR_fam"/>
</dbReference>
<dbReference type="STRING" id="251221.gene:10759852"/>
<keyword evidence="2" id="KW-1185">Reference proteome</keyword>
<dbReference type="InParanoid" id="Q7NI29"/>
<dbReference type="EnsemblBacteria" id="BAC90296">
    <property type="protein sequence ID" value="BAC90296"/>
    <property type="gene ID" value="BAC90296"/>
</dbReference>
<dbReference type="RefSeq" id="WP_011142351.1">
    <property type="nucleotide sequence ID" value="NC_005125.1"/>
</dbReference>
<dbReference type="PANTHER" id="PTHR44147">
    <property type="entry name" value="DEHYDROGENASE/REDUCTASE SDR FAMILY MEMBER 1"/>
    <property type="match status" value="1"/>
</dbReference>
<dbReference type="Pfam" id="PF00106">
    <property type="entry name" value="adh_short"/>
    <property type="match status" value="1"/>
</dbReference>
<dbReference type="InterPro" id="IPR036291">
    <property type="entry name" value="NAD(P)-bd_dom_sf"/>
</dbReference>
<accession>Q7NI29</accession>
<dbReference type="Gene3D" id="3.40.50.720">
    <property type="entry name" value="NAD(P)-binding Rossmann-like Domain"/>
    <property type="match status" value="1"/>
</dbReference>
<evidence type="ECO:0000313" key="2">
    <source>
        <dbReference type="Proteomes" id="UP000000557"/>
    </source>
</evidence>
<dbReference type="eggNOG" id="COG1028">
    <property type="taxonomic scope" value="Bacteria"/>
</dbReference>
<dbReference type="EMBL" id="BA000045">
    <property type="protein sequence ID" value="BAC90296.1"/>
    <property type="molecule type" value="Genomic_DNA"/>
</dbReference>
<reference evidence="1 2" key="2">
    <citation type="journal article" date="2003" name="DNA Res.">
        <title>Complete genome structure of Gloeobacter violaceus PCC 7421, a cyanobacterium that lacks thylakoids (supplement).</title>
        <authorList>
            <person name="Nakamura Y."/>
            <person name="Kaneko T."/>
            <person name="Sato S."/>
            <person name="Mimuro M."/>
            <person name="Miyashita H."/>
            <person name="Tsuchiya T."/>
            <person name="Sasamoto S."/>
            <person name="Watanabe A."/>
            <person name="Kawashima K."/>
            <person name="Kishida Y."/>
            <person name="Kiyokawa C."/>
            <person name="Kohara M."/>
            <person name="Matsumoto M."/>
            <person name="Matsuno A."/>
            <person name="Nakazaki N."/>
            <person name="Shimpo S."/>
            <person name="Takeuchi C."/>
            <person name="Yamada M."/>
            <person name="Tabata S."/>
        </authorList>
    </citation>
    <scope>NUCLEOTIDE SEQUENCE [LARGE SCALE GENOMIC DNA]</scope>
    <source>
        <strain evidence="2">ATCC 29082 / PCC 7421</strain>
    </source>
</reference>
<proteinExistence type="predicted"/>
<dbReference type="KEGG" id="gvi:glr2355"/>
<dbReference type="OrthoDB" id="63584at2"/>
<dbReference type="PRINTS" id="PR00081">
    <property type="entry name" value="GDHRDH"/>
</dbReference>
<organism evidence="1 2">
    <name type="scientific">Gloeobacter violaceus (strain ATCC 29082 / PCC 7421)</name>
    <dbReference type="NCBI Taxonomy" id="251221"/>
    <lineage>
        <taxon>Bacteria</taxon>
        <taxon>Bacillati</taxon>
        <taxon>Cyanobacteriota</taxon>
        <taxon>Cyanophyceae</taxon>
        <taxon>Gloeobacterales</taxon>
        <taxon>Gloeobacteraceae</taxon>
        <taxon>Gloeobacter</taxon>
    </lineage>
</organism>
<evidence type="ECO:0000313" key="1">
    <source>
        <dbReference type="EMBL" id="BAC90296.1"/>
    </source>
</evidence>
<dbReference type="AlphaFoldDB" id="Q7NI29"/>
<protein>
    <submittedName>
        <fullName evidence="1">Glr2355 protein</fullName>
    </submittedName>
</protein>
<dbReference type="PANTHER" id="PTHR44147:SF2">
    <property type="entry name" value="DEHYDROGENASE_REDUCTASE SDR FAMILY MEMBER 1"/>
    <property type="match status" value="1"/>
</dbReference>
<sequence>MGLLSGRVAVVTGASRGAGRGIALALGDTGATVYVTGRTVRGGSLPFIGAPGTIEDTAEGVTARGGRGIAVRCDHTDDIQSAALFERVAHEQGRLDLLVNNAWGGNEGSFAEVPFWEEPLTNWDCMFTAGVRAHLAASRFAVPVMLKAGCGLIVCTTFYDEGRFIGNLYYDLAKASINRLAFGLACQLRPHGIAAVALSPGFMRTELVLMHPDPQVGEPGESTEYIGRAVAALAADPHILERSGRVLVVGELAREYGLCDIDGSQPPPFRLPPGAHPQPPRR</sequence>
<dbReference type="HOGENOM" id="CLU_010194_14_1_3"/>
<dbReference type="PhylomeDB" id="Q7NI29"/>